<comment type="caution">
    <text evidence="4">The sequence shown here is derived from an EMBL/GenBank/DDBJ whole genome shotgun (WGS) entry which is preliminary data.</text>
</comment>
<dbReference type="Proteomes" id="UP000625711">
    <property type="component" value="Unassembled WGS sequence"/>
</dbReference>
<sequence>MISKFYLLAVLILWLIQGNRCFNWPKINSVNPYCYVRECCNDDWIYFNKQRLIENLTEKVFGQPLLLTAVDAIVGHLNPHYKPKKALTLSFHGRMHFSEEANTNKYKENLYQWLKNNVTKCSRQLFIFDEVDKMIPEVLNAIKPYIDYRDDVDGVDYTKSIFLFLSNTGADIVNEHYHDLHFVEGKNREDLTLADFEPLIKKGIFNEKGGFFHSDAIKHNLIDHFIPFLPLEEKHIRLCIKDEFKARNVHIPDKKHIQEILDYVEWGPDSSKSFSKTGCKGLSQKVALLVAKHSDKYFPDKDEL</sequence>
<proteinExistence type="inferred from homology"/>
<keyword evidence="2" id="KW-0732">Signal</keyword>
<dbReference type="Pfam" id="PF06309">
    <property type="entry name" value="Torsin"/>
    <property type="match status" value="1"/>
</dbReference>
<protein>
    <recommendedName>
        <fullName evidence="3">Torsin-1A C-terminal domain-containing protein</fullName>
    </recommendedName>
</protein>
<feature type="signal peptide" evidence="2">
    <location>
        <begin position="1"/>
        <end position="21"/>
    </location>
</feature>
<dbReference type="InterPro" id="IPR010448">
    <property type="entry name" value="Torsin"/>
</dbReference>
<dbReference type="GO" id="GO:0005524">
    <property type="term" value="F:ATP binding"/>
    <property type="evidence" value="ECO:0007669"/>
    <property type="project" value="InterPro"/>
</dbReference>
<reference evidence="4" key="1">
    <citation type="submission" date="2020-08" db="EMBL/GenBank/DDBJ databases">
        <title>Genome sequencing and assembly of the red palm weevil Rhynchophorus ferrugineus.</title>
        <authorList>
            <person name="Dias G.B."/>
            <person name="Bergman C.M."/>
            <person name="Manee M."/>
        </authorList>
    </citation>
    <scope>NUCLEOTIDE SEQUENCE</scope>
    <source>
        <strain evidence="4">AA-2017</strain>
        <tissue evidence="4">Whole larva</tissue>
    </source>
</reference>
<evidence type="ECO:0000313" key="4">
    <source>
        <dbReference type="EMBL" id="KAF7266064.1"/>
    </source>
</evidence>
<evidence type="ECO:0000256" key="2">
    <source>
        <dbReference type="SAM" id="SignalP"/>
    </source>
</evidence>
<dbReference type="Pfam" id="PF21376">
    <property type="entry name" value="TOR1A_C"/>
    <property type="match status" value="1"/>
</dbReference>
<dbReference type="GO" id="GO:0012505">
    <property type="term" value="C:endomembrane system"/>
    <property type="evidence" value="ECO:0007669"/>
    <property type="project" value="UniProtKB-ARBA"/>
</dbReference>
<gene>
    <name evidence="4" type="ORF">GWI33_020580</name>
</gene>
<evidence type="ECO:0000313" key="5">
    <source>
        <dbReference type="Proteomes" id="UP000625711"/>
    </source>
</evidence>
<keyword evidence="5" id="KW-1185">Reference proteome</keyword>
<dbReference type="InterPro" id="IPR027417">
    <property type="entry name" value="P-loop_NTPase"/>
</dbReference>
<dbReference type="SUPFAM" id="SSF52540">
    <property type="entry name" value="P-loop containing nucleoside triphosphate hydrolases"/>
    <property type="match status" value="1"/>
</dbReference>
<accession>A0A834HQD9</accession>
<feature type="domain" description="Torsin-1A C-terminal" evidence="3">
    <location>
        <begin position="231"/>
        <end position="286"/>
    </location>
</feature>
<dbReference type="InterPro" id="IPR049337">
    <property type="entry name" value="TOR1A_C"/>
</dbReference>
<feature type="chain" id="PRO_5033046810" description="Torsin-1A C-terminal domain-containing protein" evidence="2">
    <location>
        <begin position="22"/>
        <end position="304"/>
    </location>
</feature>
<organism evidence="4 5">
    <name type="scientific">Rhynchophorus ferrugineus</name>
    <name type="common">Red palm weevil</name>
    <name type="synonym">Curculio ferrugineus</name>
    <dbReference type="NCBI Taxonomy" id="354439"/>
    <lineage>
        <taxon>Eukaryota</taxon>
        <taxon>Metazoa</taxon>
        <taxon>Ecdysozoa</taxon>
        <taxon>Arthropoda</taxon>
        <taxon>Hexapoda</taxon>
        <taxon>Insecta</taxon>
        <taxon>Pterygota</taxon>
        <taxon>Neoptera</taxon>
        <taxon>Endopterygota</taxon>
        <taxon>Coleoptera</taxon>
        <taxon>Polyphaga</taxon>
        <taxon>Cucujiformia</taxon>
        <taxon>Curculionidae</taxon>
        <taxon>Dryophthorinae</taxon>
        <taxon>Rhynchophorus</taxon>
    </lineage>
</organism>
<evidence type="ECO:0000256" key="1">
    <source>
        <dbReference type="ARBA" id="ARBA00006235"/>
    </source>
</evidence>
<dbReference type="GO" id="GO:0016887">
    <property type="term" value="F:ATP hydrolysis activity"/>
    <property type="evidence" value="ECO:0007669"/>
    <property type="project" value="InterPro"/>
</dbReference>
<dbReference type="AlphaFoldDB" id="A0A834HQD9"/>
<dbReference type="GO" id="GO:0005737">
    <property type="term" value="C:cytoplasm"/>
    <property type="evidence" value="ECO:0007669"/>
    <property type="project" value="UniProtKB-ARBA"/>
</dbReference>
<dbReference type="OrthoDB" id="19623at2759"/>
<name>A0A834HQD9_RHYFE</name>
<evidence type="ECO:0000259" key="3">
    <source>
        <dbReference type="Pfam" id="PF21376"/>
    </source>
</evidence>
<dbReference type="PANTHER" id="PTHR10760">
    <property type="entry name" value="TORSIN"/>
    <property type="match status" value="1"/>
</dbReference>
<dbReference type="Gene3D" id="3.40.50.300">
    <property type="entry name" value="P-loop containing nucleotide triphosphate hydrolases"/>
    <property type="match status" value="1"/>
</dbReference>
<dbReference type="EMBL" id="JAACXV010014571">
    <property type="protein sequence ID" value="KAF7266064.1"/>
    <property type="molecule type" value="Genomic_DNA"/>
</dbReference>
<dbReference type="PANTHER" id="PTHR10760:SF2">
    <property type="entry name" value="LD13476P-RELATED"/>
    <property type="match status" value="1"/>
</dbReference>
<comment type="similarity">
    <text evidence="1">Belongs to the ClpA/ClpB family. Torsin subfamily.</text>
</comment>